<keyword evidence="3" id="KW-1185">Reference proteome</keyword>
<feature type="compositionally biased region" description="Low complexity" evidence="1">
    <location>
        <begin position="167"/>
        <end position="181"/>
    </location>
</feature>
<dbReference type="Proteomes" id="UP001219525">
    <property type="component" value="Unassembled WGS sequence"/>
</dbReference>
<feature type="region of interest" description="Disordered" evidence="1">
    <location>
        <begin position="1"/>
        <end position="60"/>
    </location>
</feature>
<evidence type="ECO:0000313" key="3">
    <source>
        <dbReference type="Proteomes" id="UP001219525"/>
    </source>
</evidence>
<organism evidence="2 3">
    <name type="scientific">Mycena pura</name>
    <dbReference type="NCBI Taxonomy" id="153505"/>
    <lineage>
        <taxon>Eukaryota</taxon>
        <taxon>Fungi</taxon>
        <taxon>Dikarya</taxon>
        <taxon>Basidiomycota</taxon>
        <taxon>Agaricomycotina</taxon>
        <taxon>Agaricomycetes</taxon>
        <taxon>Agaricomycetidae</taxon>
        <taxon>Agaricales</taxon>
        <taxon>Marasmiineae</taxon>
        <taxon>Mycenaceae</taxon>
        <taxon>Mycena</taxon>
    </lineage>
</organism>
<reference evidence="2" key="1">
    <citation type="submission" date="2023-03" db="EMBL/GenBank/DDBJ databases">
        <title>Massive genome expansion in bonnet fungi (Mycena s.s.) driven by repeated elements and novel gene families across ecological guilds.</title>
        <authorList>
            <consortium name="Lawrence Berkeley National Laboratory"/>
            <person name="Harder C.B."/>
            <person name="Miyauchi S."/>
            <person name="Viragh M."/>
            <person name="Kuo A."/>
            <person name="Thoen E."/>
            <person name="Andreopoulos B."/>
            <person name="Lu D."/>
            <person name="Skrede I."/>
            <person name="Drula E."/>
            <person name="Henrissat B."/>
            <person name="Morin E."/>
            <person name="Kohler A."/>
            <person name="Barry K."/>
            <person name="LaButti K."/>
            <person name="Morin E."/>
            <person name="Salamov A."/>
            <person name="Lipzen A."/>
            <person name="Mereny Z."/>
            <person name="Hegedus B."/>
            <person name="Baldrian P."/>
            <person name="Stursova M."/>
            <person name="Weitz H."/>
            <person name="Taylor A."/>
            <person name="Grigoriev I.V."/>
            <person name="Nagy L.G."/>
            <person name="Martin F."/>
            <person name="Kauserud H."/>
        </authorList>
    </citation>
    <scope>NUCLEOTIDE SEQUENCE</scope>
    <source>
        <strain evidence="2">9144</strain>
    </source>
</reference>
<dbReference type="EMBL" id="JARJCW010000085">
    <property type="protein sequence ID" value="KAJ7196241.1"/>
    <property type="molecule type" value="Genomic_DNA"/>
</dbReference>
<sequence length="199" mass="21392">MCGLTNTGNPLRKPSPSRESRFAQGQPVFKPKMSLSSSTSSFPPSSEPMSYMSSSSDAEMLSPRMMRRPVENLSTSRLNCLCLQADAAFSGRGARRWIGDDSAAERRERQRKQSGHQRGNAAAPLAGPKTASCRMARIGVASALRGTQSHWQNGSRVARWPAEKPVPASTGTGTGPTSAGTRWRPVPITSRSSELDSAE</sequence>
<name>A0AAD6UW06_9AGAR</name>
<comment type="caution">
    <text evidence="2">The sequence shown here is derived from an EMBL/GenBank/DDBJ whole genome shotgun (WGS) entry which is preliminary data.</text>
</comment>
<feature type="compositionally biased region" description="Low complexity" evidence="1">
    <location>
        <begin position="33"/>
        <end position="60"/>
    </location>
</feature>
<evidence type="ECO:0000256" key="1">
    <source>
        <dbReference type="SAM" id="MobiDB-lite"/>
    </source>
</evidence>
<accession>A0AAD6UW06</accession>
<gene>
    <name evidence="2" type="ORF">GGX14DRAFT_403446</name>
</gene>
<proteinExistence type="predicted"/>
<feature type="region of interest" description="Disordered" evidence="1">
    <location>
        <begin position="101"/>
        <end position="130"/>
    </location>
</feature>
<feature type="compositionally biased region" description="Polar residues" evidence="1">
    <location>
        <begin position="145"/>
        <end position="155"/>
    </location>
</feature>
<feature type="region of interest" description="Disordered" evidence="1">
    <location>
        <begin position="144"/>
        <end position="199"/>
    </location>
</feature>
<evidence type="ECO:0000313" key="2">
    <source>
        <dbReference type="EMBL" id="KAJ7196241.1"/>
    </source>
</evidence>
<dbReference type="AlphaFoldDB" id="A0AAD6UW06"/>
<protein>
    <submittedName>
        <fullName evidence="2">Uncharacterized protein</fullName>
    </submittedName>
</protein>